<dbReference type="OrthoDB" id="4790878at2759"/>
<protein>
    <submittedName>
        <fullName evidence="1">Uncharacterized protein</fullName>
    </submittedName>
</protein>
<dbReference type="EMBL" id="MU004292">
    <property type="protein sequence ID" value="KAF2661753.1"/>
    <property type="molecule type" value="Genomic_DNA"/>
</dbReference>
<evidence type="ECO:0000313" key="2">
    <source>
        <dbReference type="Proteomes" id="UP000799324"/>
    </source>
</evidence>
<dbReference type="PANTHER" id="PTHR42085">
    <property type="entry name" value="F-BOX DOMAIN-CONTAINING PROTEIN"/>
    <property type="match status" value="1"/>
</dbReference>
<dbReference type="InterPro" id="IPR038883">
    <property type="entry name" value="AN11006-like"/>
</dbReference>
<dbReference type="PANTHER" id="PTHR42085:SF1">
    <property type="entry name" value="F-BOX DOMAIN-CONTAINING PROTEIN"/>
    <property type="match status" value="1"/>
</dbReference>
<evidence type="ECO:0000313" key="1">
    <source>
        <dbReference type="EMBL" id="KAF2661753.1"/>
    </source>
</evidence>
<organism evidence="1 2">
    <name type="scientific">Lophiostoma macrostomum CBS 122681</name>
    <dbReference type="NCBI Taxonomy" id="1314788"/>
    <lineage>
        <taxon>Eukaryota</taxon>
        <taxon>Fungi</taxon>
        <taxon>Dikarya</taxon>
        <taxon>Ascomycota</taxon>
        <taxon>Pezizomycotina</taxon>
        <taxon>Dothideomycetes</taxon>
        <taxon>Pleosporomycetidae</taxon>
        <taxon>Pleosporales</taxon>
        <taxon>Lophiostomataceae</taxon>
        <taxon>Lophiostoma</taxon>
    </lineage>
</organism>
<proteinExistence type="predicted"/>
<sequence>MTSFSPFLAIPGEIRNHIYKFALTSPNGLYCNRTIDVQSRKPVLYILENEASPDTAASKHDISNVLEYNQLKYVNKLLYKEAAGLELQYNVVTFLRNNDVEPNPIGQFLDFARACNPAKLEWPMRIVLSTAGHIPPPKEGTKPWYQDCRELIKLCSVYPNITVSKLIRLFSIGADPYAIPDTSRQLVSGVLYDSILRDRPFPHQYMPVDTIADWQNQTQMLVDMWGGQQFIDEGKLDNISFLPEDWQKGFDRDAFLDPSKWSSRMRAFMDTPHKREFWADTVERWYTEGI</sequence>
<dbReference type="AlphaFoldDB" id="A0A6A6TS32"/>
<accession>A0A6A6TS32</accession>
<reference evidence="1" key="1">
    <citation type="journal article" date="2020" name="Stud. Mycol.">
        <title>101 Dothideomycetes genomes: a test case for predicting lifestyles and emergence of pathogens.</title>
        <authorList>
            <person name="Haridas S."/>
            <person name="Albert R."/>
            <person name="Binder M."/>
            <person name="Bloem J."/>
            <person name="Labutti K."/>
            <person name="Salamov A."/>
            <person name="Andreopoulos B."/>
            <person name="Baker S."/>
            <person name="Barry K."/>
            <person name="Bills G."/>
            <person name="Bluhm B."/>
            <person name="Cannon C."/>
            <person name="Castanera R."/>
            <person name="Culley D."/>
            <person name="Daum C."/>
            <person name="Ezra D."/>
            <person name="Gonzalez J."/>
            <person name="Henrissat B."/>
            <person name="Kuo A."/>
            <person name="Liang C."/>
            <person name="Lipzen A."/>
            <person name="Lutzoni F."/>
            <person name="Magnuson J."/>
            <person name="Mondo S."/>
            <person name="Nolan M."/>
            <person name="Ohm R."/>
            <person name="Pangilinan J."/>
            <person name="Park H.-J."/>
            <person name="Ramirez L."/>
            <person name="Alfaro M."/>
            <person name="Sun H."/>
            <person name="Tritt A."/>
            <person name="Yoshinaga Y."/>
            <person name="Zwiers L.-H."/>
            <person name="Turgeon B."/>
            <person name="Goodwin S."/>
            <person name="Spatafora J."/>
            <person name="Crous P."/>
            <person name="Grigoriev I."/>
        </authorList>
    </citation>
    <scope>NUCLEOTIDE SEQUENCE</scope>
    <source>
        <strain evidence="1">CBS 122681</strain>
    </source>
</reference>
<name>A0A6A6TS32_9PLEO</name>
<gene>
    <name evidence="1" type="ORF">K491DRAFT_773726</name>
</gene>
<dbReference type="Proteomes" id="UP000799324">
    <property type="component" value="Unassembled WGS sequence"/>
</dbReference>
<keyword evidence="2" id="KW-1185">Reference proteome</keyword>